<dbReference type="AlphaFoldDB" id="A0A8X6PCG7"/>
<organism evidence="1 2">
    <name type="scientific">Nephila pilipes</name>
    <name type="common">Giant wood spider</name>
    <name type="synonym">Nephila maculata</name>
    <dbReference type="NCBI Taxonomy" id="299642"/>
    <lineage>
        <taxon>Eukaryota</taxon>
        <taxon>Metazoa</taxon>
        <taxon>Ecdysozoa</taxon>
        <taxon>Arthropoda</taxon>
        <taxon>Chelicerata</taxon>
        <taxon>Arachnida</taxon>
        <taxon>Araneae</taxon>
        <taxon>Araneomorphae</taxon>
        <taxon>Entelegynae</taxon>
        <taxon>Araneoidea</taxon>
        <taxon>Nephilidae</taxon>
        <taxon>Nephila</taxon>
    </lineage>
</organism>
<dbReference type="Proteomes" id="UP000887013">
    <property type="component" value="Unassembled WGS sequence"/>
</dbReference>
<keyword evidence="2" id="KW-1185">Reference proteome</keyword>
<name>A0A8X6PCG7_NEPPI</name>
<evidence type="ECO:0000313" key="1">
    <source>
        <dbReference type="EMBL" id="GFT59292.1"/>
    </source>
</evidence>
<accession>A0A8X6PCG7</accession>
<protein>
    <submittedName>
        <fullName evidence="1">Uncharacterized protein</fullName>
    </submittedName>
</protein>
<proteinExistence type="predicted"/>
<sequence>MRTTSLEITHTPSLIFLTQLNCCPPKYLSGGRDILIERRTLKFTSTGKDLDVPSVAFRSEERLGELRGDVSVKLLLLNSSQA</sequence>
<reference evidence="1" key="1">
    <citation type="submission" date="2020-08" db="EMBL/GenBank/DDBJ databases">
        <title>Multicomponent nature underlies the extraordinary mechanical properties of spider dragline silk.</title>
        <authorList>
            <person name="Kono N."/>
            <person name="Nakamura H."/>
            <person name="Mori M."/>
            <person name="Yoshida Y."/>
            <person name="Ohtoshi R."/>
            <person name="Malay A.D."/>
            <person name="Moran D.A.P."/>
            <person name="Tomita M."/>
            <person name="Numata K."/>
            <person name="Arakawa K."/>
        </authorList>
    </citation>
    <scope>NUCLEOTIDE SEQUENCE</scope>
</reference>
<comment type="caution">
    <text evidence="1">The sequence shown here is derived from an EMBL/GenBank/DDBJ whole genome shotgun (WGS) entry which is preliminary data.</text>
</comment>
<gene>
    <name evidence="1" type="ORF">NPIL_498901</name>
</gene>
<evidence type="ECO:0000313" key="2">
    <source>
        <dbReference type="Proteomes" id="UP000887013"/>
    </source>
</evidence>
<dbReference type="EMBL" id="BMAW01113875">
    <property type="protein sequence ID" value="GFT59292.1"/>
    <property type="molecule type" value="Genomic_DNA"/>
</dbReference>